<evidence type="ECO:0000313" key="5">
    <source>
        <dbReference type="EMBL" id="KAL1505363.1"/>
    </source>
</evidence>
<feature type="chain" id="PRO_5044819205" description="Ig-like domain-containing protein" evidence="3">
    <location>
        <begin position="24"/>
        <end position="237"/>
    </location>
</feature>
<feature type="compositionally biased region" description="Acidic residues" evidence="1">
    <location>
        <begin position="179"/>
        <end position="188"/>
    </location>
</feature>
<evidence type="ECO:0000256" key="1">
    <source>
        <dbReference type="SAM" id="MobiDB-lite"/>
    </source>
</evidence>
<feature type="domain" description="Ig-like" evidence="4">
    <location>
        <begin position="43"/>
        <end position="106"/>
    </location>
</feature>
<dbReference type="EMBL" id="JBDJPC010000004">
    <property type="protein sequence ID" value="KAL1505363.1"/>
    <property type="molecule type" value="Genomic_DNA"/>
</dbReference>
<dbReference type="InterPro" id="IPR036179">
    <property type="entry name" value="Ig-like_dom_sf"/>
</dbReference>
<gene>
    <name evidence="5" type="ORF">ABEB36_004947</name>
</gene>
<protein>
    <recommendedName>
        <fullName evidence="4">Ig-like domain-containing protein</fullName>
    </recommendedName>
</protein>
<proteinExistence type="predicted"/>
<keyword evidence="3" id="KW-0732">Signal</keyword>
<keyword evidence="2" id="KW-0472">Membrane</keyword>
<evidence type="ECO:0000256" key="2">
    <source>
        <dbReference type="SAM" id="Phobius"/>
    </source>
</evidence>
<accession>A0ABD1EWV1</accession>
<keyword evidence="2" id="KW-1133">Transmembrane helix</keyword>
<feature type="signal peptide" evidence="3">
    <location>
        <begin position="1"/>
        <end position="23"/>
    </location>
</feature>
<dbReference type="PROSITE" id="PS50835">
    <property type="entry name" value="IG_LIKE"/>
    <property type="match status" value="1"/>
</dbReference>
<organism evidence="5 6">
    <name type="scientific">Hypothenemus hampei</name>
    <name type="common">Coffee berry borer</name>
    <dbReference type="NCBI Taxonomy" id="57062"/>
    <lineage>
        <taxon>Eukaryota</taxon>
        <taxon>Metazoa</taxon>
        <taxon>Ecdysozoa</taxon>
        <taxon>Arthropoda</taxon>
        <taxon>Hexapoda</taxon>
        <taxon>Insecta</taxon>
        <taxon>Pterygota</taxon>
        <taxon>Neoptera</taxon>
        <taxon>Endopterygota</taxon>
        <taxon>Coleoptera</taxon>
        <taxon>Polyphaga</taxon>
        <taxon>Cucujiformia</taxon>
        <taxon>Curculionidae</taxon>
        <taxon>Scolytinae</taxon>
        <taxon>Hypothenemus</taxon>
    </lineage>
</organism>
<evidence type="ECO:0000256" key="3">
    <source>
        <dbReference type="SAM" id="SignalP"/>
    </source>
</evidence>
<dbReference type="AlphaFoldDB" id="A0ABD1EWV1"/>
<reference evidence="5 6" key="1">
    <citation type="submission" date="2024-05" db="EMBL/GenBank/DDBJ databases">
        <title>Genetic variation in Jamaican populations of the coffee berry borer (Hypothenemus hampei).</title>
        <authorList>
            <person name="Errbii M."/>
            <person name="Myrie A."/>
        </authorList>
    </citation>
    <scope>NUCLEOTIDE SEQUENCE [LARGE SCALE GENOMIC DNA]</scope>
    <source>
        <strain evidence="5">JA-Hopewell-2020-01-JO</strain>
        <tissue evidence="5">Whole body</tissue>
    </source>
</reference>
<feature type="region of interest" description="Disordered" evidence="1">
    <location>
        <begin position="176"/>
        <end position="210"/>
    </location>
</feature>
<dbReference type="Gene3D" id="2.60.40.10">
    <property type="entry name" value="Immunoglobulins"/>
    <property type="match status" value="1"/>
</dbReference>
<keyword evidence="6" id="KW-1185">Reference proteome</keyword>
<feature type="transmembrane region" description="Helical" evidence="2">
    <location>
        <begin position="141"/>
        <end position="162"/>
    </location>
</feature>
<name>A0ABD1EWV1_HYPHA</name>
<feature type="compositionally biased region" description="Polar residues" evidence="1">
    <location>
        <begin position="189"/>
        <end position="210"/>
    </location>
</feature>
<dbReference type="InterPro" id="IPR007110">
    <property type="entry name" value="Ig-like_dom"/>
</dbReference>
<dbReference type="InterPro" id="IPR013783">
    <property type="entry name" value="Ig-like_fold"/>
</dbReference>
<dbReference type="Proteomes" id="UP001566132">
    <property type="component" value="Unassembled WGS sequence"/>
</dbReference>
<keyword evidence="2" id="KW-0812">Transmembrane</keyword>
<dbReference type="SUPFAM" id="SSF48726">
    <property type="entry name" value="Immunoglobulin"/>
    <property type="match status" value="1"/>
</dbReference>
<comment type="caution">
    <text evidence="5">The sequence shown here is derived from an EMBL/GenBank/DDBJ whole genome shotgun (WGS) entry which is preliminary data.</text>
</comment>
<evidence type="ECO:0000313" key="6">
    <source>
        <dbReference type="Proteomes" id="UP001566132"/>
    </source>
</evidence>
<evidence type="ECO:0000259" key="4">
    <source>
        <dbReference type="PROSITE" id="PS50835"/>
    </source>
</evidence>
<sequence>MHIDFHQATLLTVLHLLFGLVRPIPVSDIDGSDGVLVRTVVGGSTVDLTCNSNDENHNFQYWHLLNKGIIIGPDNNYDKAKFRYRILSGNLTIKAVSTDEEGLYECVSKSLNGQDLKIKMVRMVVLNDWQDVYENDYNINVIRVLIALITLVLLSMGAWFVYRIWKDRYRYPSYLRSGDDDDDDESTEELFSQQPSTSKKVPNNIVPATSSVHTNDVFDDVDISTDFKSILDNSNDN</sequence>